<evidence type="ECO:0008006" key="5">
    <source>
        <dbReference type="Google" id="ProtNLM"/>
    </source>
</evidence>
<accession>A0A542XPW1</accession>
<comment type="caution">
    <text evidence="2">The sequence shown here is derived from an EMBL/GenBank/DDBJ whole genome shotgun (WGS) entry which is preliminary data.</text>
</comment>
<dbReference type="EMBL" id="BOQM01000017">
    <property type="protein sequence ID" value="GIM85857.1"/>
    <property type="molecule type" value="Genomic_DNA"/>
</dbReference>
<dbReference type="Proteomes" id="UP000677457">
    <property type="component" value="Unassembled WGS sequence"/>
</dbReference>
<sequence>MRELLTRIAVTGHINLTATSVLLVYDAIVDALTRLNSDELVGISCIARGADSVFAQAVLDCGGQLEVILPSTNYRASKVKPDHARQFDDLVSRASEVRVMPFEEANRHAYEAANAELLARCDLLFAVWDGQGSVDKGGTAAAVAEARMRGVSVDVIWPDEAARE</sequence>
<name>A0A542XPW1_SALAC</name>
<organism evidence="2 3">
    <name type="scientific">Salinispora arenicola</name>
    <dbReference type="NCBI Taxonomy" id="168697"/>
    <lineage>
        <taxon>Bacteria</taxon>
        <taxon>Bacillati</taxon>
        <taxon>Actinomycetota</taxon>
        <taxon>Actinomycetes</taxon>
        <taxon>Micromonosporales</taxon>
        <taxon>Micromonosporaceae</taxon>
        <taxon>Salinispora</taxon>
    </lineage>
</organism>
<evidence type="ECO:0000313" key="3">
    <source>
        <dbReference type="Proteomes" id="UP000315983"/>
    </source>
</evidence>
<dbReference type="Proteomes" id="UP000315983">
    <property type="component" value="Unassembled WGS sequence"/>
</dbReference>
<gene>
    <name evidence="2" type="ORF">FB564_3065</name>
    <name evidence="1" type="ORF">Sar04_25930</name>
</gene>
<dbReference type="EMBL" id="VFOL01000001">
    <property type="protein sequence ID" value="TQL37894.1"/>
    <property type="molecule type" value="Genomic_DNA"/>
</dbReference>
<dbReference type="InterPro" id="IPR010697">
    <property type="entry name" value="YspA"/>
</dbReference>
<evidence type="ECO:0000313" key="2">
    <source>
        <dbReference type="EMBL" id="TQL37894.1"/>
    </source>
</evidence>
<proteinExistence type="predicted"/>
<dbReference type="PANTHER" id="PTHR38440">
    <property type="entry name" value="UPF0398 PROTEIN YPSA"/>
    <property type="match status" value="1"/>
</dbReference>
<keyword evidence="4" id="KW-1185">Reference proteome</keyword>
<dbReference type="AlphaFoldDB" id="A0A542XPW1"/>
<dbReference type="PANTHER" id="PTHR38440:SF1">
    <property type="entry name" value="UPF0398 PROTEIN SPR0331"/>
    <property type="match status" value="1"/>
</dbReference>
<protein>
    <recommendedName>
        <fullName evidence="5">DUF1273 family protein</fullName>
    </recommendedName>
</protein>
<reference evidence="1 4" key="2">
    <citation type="submission" date="2021-03" db="EMBL/GenBank/DDBJ databases">
        <title>Whole genome shotgun sequence of Salinispora arenicola NBRC 105043.</title>
        <authorList>
            <person name="Komaki H."/>
            <person name="Tamura T."/>
        </authorList>
    </citation>
    <scope>NUCLEOTIDE SEQUENCE [LARGE SCALE GENOMIC DNA]</scope>
    <source>
        <strain evidence="1 4">NBRC 105043</strain>
    </source>
</reference>
<evidence type="ECO:0000313" key="4">
    <source>
        <dbReference type="Proteomes" id="UP000677457"/>
    </source>
</evidence>
<evidence type="ECO:0000313" key="1">
    <source>
        <dbReference type="EMBL" id="GIM85857.1"/>
    </source>
</evidence>
<dbReference type="SUPFAM" id="SSF102405">
    <property type="entry name" value="MCP/YpsA-like"/>
    <property type="match status" value="1"/>
</dbReference>
<dbReference type="Gene3D" id="3.40.50.450">
    <property type="match status" value="1"/>
</dbReference>
<reference evidence="2 3" key="1">
    <citation type="submission" date="2019-06" db="EMBL/GenBank/DDBJ databases">
        <title>Sequencing the genomes of 1000 actinobacteria strains.</title>
        <authorList>
            <person name="Klenk H.-P."/>
        </authorList>
    </citation>
    <scope>NUCLEOTIDE SEQUENCE [LARGE SCALE GENOMIC DNA]</scope>
    <source>
        <strain evidence="2 3">DSM 44819</strain>
    </source>
</reference>